<dbReference type="GO" id="GO:0000293">
    <property type="term" value="F:ferric-chelate reductase activity"/>
    <property type="evidence" value="ECO:0007669"/>
    <property type="project" value="UniProtKB-ARBA"/>
</dbReference>
<dbReference type="SFLD" id="SFLDG01168">
    <property type="entry name" value="Ferric_reductase_subgroup_(FRE"/>
    <property type="match status" value="1"/>
</dbReference>
<comment type="subcellular location">
    <subcellularLocation>
        <location evidence="1">Membrane</location>
        <topology evidence="1">Multi-pass membrane protein</topology>
    </subcellularLocation>
</comment>
<dbReference type="Proteomes" id="UP000398389">
    <property type="component" value="Unassembled WGS sequence"/>
</dbReference>
<keyword evidence="12" id="KW-0325">Glycoprotein</keyword>
<keyword evidence="9" id="KW-0560">Oxidoreductase</keyword>
<dbReference type="InterPro" id="IPR051410">
    <property type="entry name" value="Ferric/Cupric_Reductase"/>
</dbReference>
<evidence type="ECO:0000256" key="13">
    <source>
        <dbReference type="SAM" id="MobiDB-lite"/>
    </source>
</evidence>
<feature type="domain" description="FAD-binding FR-type" evidence="16">
    <location>
        <begin position="428"/>
        <end position="547"/>
    </location>
</feature>
<evidence type="ECO:0000256" key="6">
    <source>
        <dbReference type="ARBA" id="ARBA00022827"/>
    </source>
</evidence>
<dbReference type="Pfam" id="PF08022">
    <property type="entry name" value="FAD_binding_8"/>
    <property type="match status" value="1"/>
</dbReference>
<keyword evidence="15" id="KW-0732">Signal</keyword>
<evidence type="ECO:0000256" key="3">
    <source>
        <dbReference type="ARBA" id="ARBA00022448"/>
    </source>
</evidence>
<evidence type="ECO:0000256" key="7">
    <source>
        <dbReference type="ARBA" id="ARBA00022982"/>
    </source>
</evidence>
<dbReference type="GO" id="GO:0006879">
    <property type="term" value="P:intracellular iron ion homeostasis"/>
    <property type="evidence" value="ECO:0007669"/>
    <property type="project" value="TreeGrafter"/>
</dbReference>
<evidence type="ECO:0000256" key="1">
    <source>
        <dbReference type="ARBA" id="ARBA00004141"/>
    </source>
</evidence>
<dbReference type="PANTHER" id="PTHR32361:SF9">
    <property type="entry name" value="FERRIC REDUCTASE TRANSMEMBRANE COMPONENT 3-RELATED"/>
    <property type="match status" value="1"/>
</dbReference>
<keyword evidence="11 14" id="KW-0472">Membrane</keyword>
<evidence type="ECO:0000313" key="17">
    <source>
        <dbReference type="EMBL" id="VVT46274.1"/>
    </source>
</evidence>
<evidence type="ECO:0000256" key="2">
    <source>
        <dbReference type="ARBA" id="ARBA00006278"/>
    </source>
</evidence>
<dbReference type="GO" id="GO:0005886">
    <property type="term" value="C:plasma membrane"/>
    <property type="evidence" value="ECO:0007669"/>
    <property type="project" value="TreeGrafter"/>
</dbReference>
<name>A0A5E8B4R0_9ASCO</name>
<dbReference type="CDD" id="cd06186">
    <property type="entry name" value="NOX_Duox_like_FAD_NADP"/>
    <property type="match status" value="1"/>
</dbReference>
<dbReference type="AlphaFoldDB" id="A0A5E8B4R0"/>
<gene>
    <name evidence="17" type="ORF">SAPINGB_P001132</name>
</gene>
<feature type="transmembrane region" description="Helical" evidence="14">
    <location>
        <begin position="169"/>
        <end position="191"/>
    </location>
</feature>
<evidence type="ECO:0000256" key="5">
    <source>
        <dbReference type="ARBA" id="ARBA00022692"/>
    </source>
</evidence>
<evidence type="ECO:0000256" key="14">
    <source>
        <dbReference type="SAM" id="Phobius"/>
    </source>
</evidence>
<proteinExistence type="inferred from homology"/>
<dbReference type="PANTHER" id="PTHR32361">
    <property type="entry name" value="FERRIC/CUPRIC REDUCTASE TRANSMEMBRANE COMPONENT"/>
    <property type="match status" value="1"/>
</dbReference>
<feature type="transmembrane region" description="Helical" evidence="14">
    <location>
        <begin position="361"/>
        <end position="384"/>
    </location>
</feature>
<dbReference type="RefSeq" id="XP_031851746.1">
    <property type="nucleotide sequence ID" value="XM_031995855.1"/>
</dbReference>
<keyword evidence="6" id="KW-0274">FAD</keyword>
<keyword evidence="3" id="KW-0813">Transport</keyword>
<keyword evidence="10" id="KW-0406">Ion transport</keyword>
<dbReference type="EMBL" id="CABVLU010000001">
    <property type="protein sequence ID" value="VVT46274.1"/>
    <property type="molecule type" value="Genomic_DNA"/>
</dbReference>
<dbReference type="InterPro" id="IPR039261">
    <property type="entry name" value="FNR_nucleotide-bd"/>
</dbReference>
<dbReference type="Pfam" id="PF01794">
    <property type="entry name" value="Ferric_reduct"/>
    <property type="match status" value="1"/>
</dbReference>
<keyword evidence="5 14" id="KW-0812">Transmembrane</keyword>
<dbReference type="InterPro" id="IPR013121">
    <property type="entry name" value="Fe_red_NAD-bd_6"/>
</dbReference>
<keyword evidence="7" id="KW-0249">Electron transport</keyword>
<feature type="transmembrane region" description="Helical" evidence="14">
    <location>
        <begin position="327"/>
        <end position="349"/>
    </location>
</feature>
<evidence type="ECO:0000256" key="12">
    <source>
        <dbReference type="ARBA" id="ARBA00023180"/>
    </source>
</evidence>
<feature type="region of interest" description="Disordered" evidence="13">
    <location>
        <begin position="623"/>
        <end position="648"/>
    </location>
</feature>
<dbReference type="GO" id="GO:0015677">
    <property type="term" value="P:copper ion import"/>
    <property type="evidence" value="ECO:0007669"/>
    <property type="project" value="TreeGrafter"/>
</dbReference>
<dbReference type="SFLD" id="SFLDS00052">
    <property type="entry name" value="Ferric_Reductase_Domain"/>
    <property type="match status" value="1"/>
</dbReference>
<dbReference type="GeneID" id="43579955"/>
<dbReference type="Pfam" id="PF08030">
    <property type="entry name" value="NAD_binding_6"/>
    <property type="match status" value="1"/>
</dbReference>
<sequence length="714" mass="80515">MKPSSLVIVALLSAAVNAKNGYIAALQSACNTLTSSYKWECPEEYAKATTTTGKGGGKGKSTGSSTTCNCWSPEYLASYIDCATRAKVHKGEEVLQLLLATCNVATIRPDLTRDDLTTIYDNATDYFVDIADVNTNKTITSPVKFTQKSIDLNVRVNKASSFSSYSGKLYGGILLAYFAGVMAIGTFINWFKILFPKYSKKVANYTPVRFVRQKFANPAMFGFRNGMSFKWGPYNIINMSIPTRTQSWVIIGYIVTFIILMFIRYDIFKENTRFKTRHIQLARYVADRSGEICIAQMPLLYLYASRNNIAMIFTGWSYDTMNAYHRWIARVTVMAVFIHSVAYTDYYRLTGGLAKEWSRPFVVWGIVGTICGGLLCFFSLRYFREYLYEFFLYCHWALVAFFTIGTWYHLPHTHAKKDWIYATVAVWAFDRAARLGRIVLNGLHASAEVELVGDEFIRTKVSYFRFWKPLPGHYVFIHWLLPVWRCWENHPFTIYQSPVAGEEKIFNIVTKIEKGKTKQMAEYLAKKGGKAKIPVFIDGPYGHTFPIGHCDTIILMAGGIGFTGAYSYIDKLRTQAGKKHIVFLWAVRTHKQVEVFKNEVDFMNRSGIDVQLYISDENASAQESIKEKEGSGESAGESADNEKESIGSDTSATINYGFVDINSTVENYINEAPGSIGFFICGPPGLNDAVRANVSKHMHKGKGAVEVFVEGFSW</sequence>
<keyword evidence="8 14" id="KW-1133">Transmembrane helix</keyword>
<comment type="similarity">
    <text evidence="2">Belongs to the ferric reductase (FRE) family.</text>
</comment>
<protein>
    <recommendedName>
        <fullName evidence="16">FAD-binding FR-type domain-containing protein</fullName>
    </recommendedName>
</protein>
<organism evidence="17 18">
    <name type="scientific">Magnusiomyces paraingens</name>
    <dbReference type="NCBI Taxonomy" id="2606893"/>
    <lineage>
        <taxon>Eukaryota</taxon>
        <taxon>Fungi</taxon>
        <taxon>Dikarya</taxon>
        <taxon>Ascomycota</taxon>
        <taxon>Saccharomycotina</taxon>
        <taxon>Dipodascomycetes</taxon>
        <taxon>Dipodascales</taxon>
        <taxon>Dipodascaceae</taxon>
        <taxon>Magnusiomyces</taxon>
    </lineage>
</organism>
<feature type="chain" id="PRO_5022890118" description="FAD-binding FR-type domain-containing protein" evidence="15">
    <location>
        <begin position="19"/>
        <end position="714"/>
    </location>
</feature>
<evidence type="ECO:0000313" key="18">
    <source>
        <dbReference type="Proteomes" id="UP000398389"/>
    </source>
</evidence>
<dbReference type="InterPro" id="IPR017927">
    <property type="entry name" value="FAD-bd_FR_type"/>
</dbReference>
<feature type="transmembrane region" description="Helical" evidence="14">
    <location>
        <begin position="390"/>
        <end position="410"/>
    </location>
</feature>
<evidence type="ECO:0000259" key="16">
    <source>
        <dbReference type="PROSITE" id="PS51384"/>
    </source>
</evidence>
<evidence type="ECO:0000256" key="11">
    <source>
        <dbReference type="ARBA" id="ARBA00023136"/>
    </source>
</evidence>
<reference evidence="17 18" key="1">
    <citation type="submission" date="2019-09" db="EMBL/GenBank/DDBJ databases">
        <authorList>
            <person name="Brejova B."/>
        </authorList>
    </citation>
    <scope>NUCLEOTIDE SEQUENCE [LARGE SCALE GENOMIC DNA]</scope>
</reference>
<dbReference type="PROSITE" id="PS51384">
    <property type="entry name" value="FAD_FR"/>
    <property type="match status" value="1"/>
</dbReference>
<dbReference type="Gene3D" id="3.40.50.80">
    <property type="entry name" value="Nucleotide-binding domain of ferredoxin-NADP reductase (FNR) module"/>
    <property type="match status" value="1"/>
</dbReference>
<dbReference type="InterPro" id="IPR013112">
    <property type="entry name" value="FAD-bd_8"/>
</dbReference>
<dbReference type="GO" id="GO:0006826">
    <property type="term" value="P:iron ion transport"/>
    <property type="evidence" value="ECO:0007669"/>
    <property type="project" value="TreeGrafter"/>
</dbReference>
<evidence type="ECO:0000256" key="15">
    <source>
        <dbReference type="SAM" id="SignalP"/>
    </source>
</evidence>
<evidence type="ECO:0000256" key="4">
    <source>
        <dbReference type="ARBA" id="ARBA00022630"/>
    </source>
</evidence>
<feature type="transmembrane region" description="Helical" evidence="14">
    <location>
        <begin position="248"/>
        <end position="265"/>
    </location>
</feature>
<dbReference type="SUPFAM" id="SSF52343">
    <property type="entry name" value="Ferredoxin reductase-like, C-terminal NADP-linked domain"/>
    <property type="match status" value="1"/>
</dbReference>
<evidence type="ECO:0000256" key="8">
    <source>
        <dbReference type="ARBA" id="ARBA00022989"/>
    </source>
</evidence>
<dbReference type="OrthoDB" id="167398at2759"/>
<feature type="signal peptide" evidence="15">
    <location>
        <begin position="1"/>
        <end position="18"/>
    </location>
</feature>
<keyword evidence="4" id="KW-0285">Flavoprotein</keyword>
<evidence type="ECO:0000256" key="10">
    <source>
        <dbReference type="ARBA" id="ARBA00023065"/>
    </source>
</evidence>
<evidence type="ECO:0000256" key="9">
    <source>
        <dbReference type="ARBA" id="ARBA00023002"/>
    </source>
</evidence>
<dbReference type="InterPro" id="IPR013130">
    <property type="entry name" value="Fe3_Rdtase_TM_dom"/>
</dbReference>
<accession>A0A5E8B4R0</accession>
<keyword evidence="18" id="KW-1185">Reference proteome</keyword>